<keyword evidence="5" id="KW-1185">Reference proteome</keyword>
<evidence type="ECO:0000313" key="5">
    <source>
        <dbReference type="Proteomes" id="UP000238169"/>
    </source>
</evidence>
<dbReference type="PROSITE" id="PS50240">
    <property type="entry name" value="TRYPSIN_DOM"/>
    <property type="match status" value="1"/>
</dbReference>
<evidence type="ECO:0000313" key="4">
    <source>
        <dbReference type="EMBL" id="SPB15705.1"/>
    </source>
</evidence>
<dbReference type="GO" id="GO:0006508">
    <property type="term" value="P:proteolysis"/>
    <property type="evidence" value="ECO:0007669"/>
    <property type="project" value="InterPro"/>
</dbReference>
<protein>
    <submittedName>
        <fullName evidence="4">Glutamyl endopeptidase</fullName>
        <ecNumber evidence="4">3.4.21.19</ecNumber>
    </submittedName>
</protein>
<gene>
    <name evidence="4" type="primary">blaSE</name>
    <name evidence="4" type="ORF">NOV72_02924</name>
</gene>
<dbReference type="EC" id="3.4.21.19" evidence="4"/>
<dbReference type="GO" id="GO:0004252">
    <property type="term" value="F:serine-type endopeptidase activity"/>
    <property type="evidence" value="ECO:0007669"/>
    <property type="project" value="InterPro"/>
</dbReference>
<dbReference type="RefSeq" id="WP_245933049.1">
    <property type="nucleotide sequence ID" value="NZ_OGTP01000008.1"/>
</dbReference>
<evidence type="ECO:0000256" key="1">
    <source>
        <dbReference type="ARBA" id="ARBA00022729"/>
    </source>
</evidence>
<feature type="domain" description="Peptidase S1" evidence="3">
    <location>
        <begin position="112"/>
        <end position="380"/>
    </location>
</feature>
<dbReference type="PROSITE" id="PS00134">
    <property type="entry name" value="TRYPSIN_HIS"/>
    <property type="match status" value="1"/>
</dbReference>
<dbReference type="Pfam" id="PF00089">
    <property type="entry name" value="Trypsin"/>
    <property type="match status" value="1"/>
</dbReference>
<dbReference type="PANTHER" id="PTHR15462:SF19">
    <property type="entry name" value="PEPTIDASE S1 DOMAIN-CONTAINING PROTEIN"/>
    <property type="match status" value="1"/>
</dbReference>
<feature type="chain" id="PRO_5015613827" evidence="2">
    <location>
        <begin position="29"/>
        <end position="404"/>
    </location>
</feature>
<name>A0A2U3I6H2_9BURK</name>
<dbReference type="InterPro" id="IPR009003">
    <property type="entry name" value="Peptidase_S1_PA"/>
</dbReference>
<dbReference type="InterPro" id="IPR050966">
    <property type="entry name" value="Glutamyl_endopeptidase"/>
</dbReference>
<keyword evidence="4" id="KW-0378">Hydrolase</keyword>
<dbReference type="Gene3D" id="2.40.10.10">
    <property type="entry name" value="Trypsin-like serine proteases"/>
    <property type="match status" value="2"/>
</dbReference>
<sequence length="404" mass="41411">MKRSKKVACVEATAVVALSLASANIAHADDEVIVNTNPAESRAAMADLSSLKPVVNVLLPPDTSTIVPNTGPEPYAAGVNTQSGIVSNAQTRAYGDFGIPYTTGRVQDGNQSASGTTSANFLSTTYPYRAIGKLTFSAGYCTASLVRRSVIVTAAHCVQAFGSGSSLYSGWQFIPGHYGASGATAAQIAPYGRWTWAGLVRPSAWANGTDTGSGSARNNDLAVIAIAKNASNQFIGDITGYLNYGYNNYSFISSSKTGNLQTAAVTTFGYPALLDAGAIMQRTDGPTYTTTVSGASQLWQGSNLTGGASGGPWIVNFRARDAALSGGAAVGNSSTLAIVGVTSWGSADPNASKDNYASQFRQNTQYPNASYGSYGSGNIASLLNSLCSGAAPGGGTFASQGYCN</sequence>
<dbReference type="PANTHER" id="PTHR15462">
    <property type="entry name" value="SERINE PROTEASE"/>
    <property type="match status" value="1"/>
</dbReference>
<dbReference type="InterPro" id="IPR043504">
    <property type="entry name" value="Peptidase_S1_PA_chymotrypsin"/>
</dbReference>
<reference evidence="5" key="1">
    <citation type="submission" date="2018-01" db="EMBL/GenBank/DDBJ databases">
        <authorList>
            <person name="Peeters C."/>
        </authorList>
    </citation>
    <scope>NUCLEOTIDE SEQUENCE [LARGE SCALE GENOMIC DNA]</scope>
</reference>
<dbReference type="InterPro" id="IPR018114">
    <property type="entry name" value="TRYPSIN_HIS"/>
</dbReference>
<dbReference type="EMBL" id="OGTP01000008">
    <property type="protein sequence ID" value="SPB15705.1"/>
    <property type="molecule type" value="Genomic_DNA"/>
</dbReference>
<organism evidence="4 5">
    <name type="scientific">Caballeronia novacaledonica</name>
    <dbReference type="NCBI Taxonomy" id="1544861"/>
    <lineage>
        <taxon>Bacteria</taxon>
        <taxon>Pseudomonadati</taxon>
        <taxon>Pseudomonadota</taxon>
        <taxon>Betaproteobacteria</taxon>
        <taxon>Burkholderiales</taxon>
        <taxon>Burkholderiaceae</taxon>
        <taxon>Caballeronia</taxon>
    </lineage>
</organism>
<accession>A0A2U3I6H2</accession>
<dbReference type="Proteomes" id="UP000238169">
    <property type="component" value="Unassembled WGS sequence"/>
</dbReference>
<feature type="signal peptide" evidence="2">
    <location>
        <begin position="1"/>
        <end position="28"/>
    </location>
</feature>
<proteinExistence type="predicted"/>
<dbReference type="SUPFAM" id="SSF50494">
    <property type="entry name" value="Trypsin-like serine proteases"/>
    <property type="match status" value="1"/>
</dbReference>
<dbReference type="AlphaFoldDB" id="A0A2U3I6H2"/>
<keyword evidence="1 2" id="KW-0732">Signal</keyword>
<dbReference type="InterPro" id="IPR001254">
    <property type="entry name" value="Trypsin_dom"/>
</dbReference>
<evidence type="ECO:0000256" key="2">
    <source>
        <dbReference type="SAM" id="SignalP"/>
    </source>
</evidence>
<evidence type="ECO:0000259" key="3">
    <source>
        <dbReference type="PROSITE" id="PS50240"/>
    </source>
</evidence>